<dbReference type="Gene3D" id="3.40.630.30">
    <property type="match status" value="1"/>
</dbReference>
<sequence>MLEVKNNTLNSEIYLKLHAECGFKMYEPSDVEIALQGDIFDVVLYEDEEAIGMGRVIGDGRIVFFLKDVMVSDNYRGKGYGNIIMNEIMKYIRSVACPEAYVGLMSTPGKEEFYKKFGFIERPNADFGSGMVMYIE</sequence>
<dbReference type="PANTHER" id="PTHR43233:SF1">
    <property type="entry name" value="FAMILY N-ACETYLTRANSFERASE, PUTATIVE (AFU_ORTHOLOGUE AFUA_6G03350)-RELATED"/>
    <property type="match status" value="1"/>
</dbReference>
<keyword evidence="2" id="KW-0808">Transferase</keyword>
<dbReference type="EMBL" id="CP027226">
    <property type="protein sequence ID" value="AVM41926.1"/>
    <property type="molecule type" value="Genomic_DNA"/>
</dbReference>
<accession>A0A2S0KLM8</accession>
<dbReference type="OrthoDB" id="9775804at2"/>
<keyword evidence="3" id="KW-1185">Reference proteome</keyword>
<gene>
    <name evidence="2" type="ORF">C5Q98_01150</name>
</gene>
<dbReference type="CDD" id="cd04301">
    <property type="entry name" value="NAT_SF"/>
    <property type="match status" value="1"/>
</dbReference>
<proteinExistence type="predicted"/>
<dbReference type="SUPFAM" id="SSF55729">
    <property type="entry name" value="Acyl-CoA N-acyltransferases (Nat)"/>
    <property type="match status" value="1"/>
</dbReference>
<dbReference type="InterPro" id="IPR053144">
    <property type="entry name" value="Acetyltransferase_Butenolide"/>
</dbReference>
<reference evidence="3" key="1">
    <citation type="submission" date="2018-02" db="EMBL/GenBank/DDBJ databases">
        <authorList>
            <person name="Holder M.E."/>
            <person name="Ajami N.J."/>
            <person name="Petrosino J.F."/>
        </authorList>
    </citation>
    <scope>NUCLEOTIDE SEQUENCE [LARGE SCALE GENOMIC DNA]</scope>
    <source>
        <strain evidence="3">CCUG 47711</strain>
    </source>
</reference>
<dbReference type="Pfam" id="PF13508">
    <property type="entry name" value="Acetyltransf_7"/>
    <property type="match status" value="1"/>
</dbReference>
<dbReference type="Proteomes" id="UP000237947">
    <property type="component" value="Chromosome"/>
</dbReference>
<organism evidence="2 3">
    <name type="scientific">Fastidiosipila sanguinis</name>
    <dbReference type="NCBI Taxonomy" id="236753"/>
    <lineage>
        <taxon>Bacteria</taxon>
        <taxon>Bacillati</taxon>
        <taxon>Bacillota</taxon>
        <taxon>Clostridia</taxon>
        <taxon>Eubacteriales</taxon>
        <taxon>Oscillospiraceae</taxon>
        <taxon>Fastidiosipila</taxon>
    </lineage>
</organism>
<dbReference type="InterPro" id="IPR000182">
    <property type="entry name" value="GNAT_dom"/>
</dbReference>
<dbReference type="AlphaFoldDB" id="A0A2S0KLM8"/>
<evidence type="ECO:0000259" key="1">
    <source>
        <dbReference type="PROSITE" id="PS51186"/>
    </source>
</evidence>
<dbReference type="PANTHER" id="PTHR43233">
    <property type="entry name" value="FAMILY N-ACETYLTRANSFERASE, PUTATIVE (AFU_ORTHOLOGUE AFUA_6G03350)-RELATED"/>
    <property type="match status" value="1"/>
</dbReference>
<protein>
    <submittedName>
        <fullName evidence="2">GNAT family N-acetyltransferase</fullName>
    </submittedName>
</protein>
<evidence type="ECO:0000313" key="3">
    <source>
        <dbReference type="Proteomes" id="UP000237947"/>
    </source>
</evidence>
<name>A0A2S0KLM8_9FIRM</name>
<dbReference type="KEGG" id="fsa:C5Q98_01150"/>
<dbReference type="PROSITE" id="PS51186">
    <property type="entry name" value="GNAT"/>
    <property type="match status" value="1"/>
</dbReference>
<feature type="domain" description="N-acetyltransferase" evidence="1">
    <location>
        <begin position="2"/>
        <end position="136"/>
    </location>
</feature>
<evidence type="ECO:0000313" key="2">
    <source>
        <dbReference type="EMBL" id="AVM41926.1"/>
    </source>
</evidence>
<dbReference type="InterPro" id="IPR016181">
    <property type="entry name" value="Acyl_CoA_acyltransferase"/>
</dbReference>
<dbReference type="GO" id="GO:0016747">
    <property type="term" value="F:acyltransferase activity, transferring groups other than amino-acyl groups"/>
    <property type="evidence" value="ECO:0007669"/>
    <property type="project" value="InterPro"/>
</dbReference>